<dbReference type="Gene3D" id="3.10.20.90">
    <property type="entry name" value="Phosphatidylinositol 3-kinase Catalytic Subunit, Chain A, domain 1"/>
    <property type="match status" value="1"/>
</dbReference>
<dbReference type="InterPro" id="IPR000719">
    <property type="entry name" value="Prot_kinase_dom"/>
</dbReference>
<proteinExistence type="predicted"/>
<evidence type="ECO:0000256" key="8">
    <source>
        <dbReference type="ARBA" id="ARBA00048679"/>
    </source>
</evidence>
<dbReference type="SUPFAM" id="SSF56112">
    <property type="entry name" value="Protein kinase-like (PK-like)"/>
    <property type="match status" value="1"/>
</dbReference>
<dbReference type="FunFam" id="3.30.200.20:FF:000075">
    <property type="entry name" value="Probable serine/threonine-protein kinase WNK1"/>
    <property type="match status" value="1"/>
</dbReference>
<evidence type="ECO:0000313" key="11">
    <source>
        <dbReference type="EMBL" id="KAK4415812.1"/>
    </source>
</evidence>
<comment type="catalytic activity">
    <reaction evidence="7">
        <text>L-threonyl-[protein] + ATP = O-phospho-L-threonyl-[protein] + ADP + H(+)</text>
        <dbReference type="Rhea" id="RHEA:46608"/>
        <dbReference type="Rhea" id="RHEA-COMP:11060"/>
        <dbReference type="Rhea" id="RHEA-COMP:11605"/>
        <dbReference type="ChEBI" id="CHEBI:15378"/>
        <dbReference type="ChEBI" id="CHEBI:30013"/>
        <dbReference type="ChEBI" id="CHEBI:30616"/>
        <dbReference type="ChEBI" id="CHEBI:61977"/>
        <dbReference type="ChEBI" id="CHEBI:456216"/>
        <dbReference type="EC" id="2.7.11.1"/>
    </reaction>
</comment>
<dbReference type="Pfam" id="PF00069">
    <property type="entry name" value="Pkinase"/>
    <property type="match status" value="1"/>
</dbReference>
<feature type="coiled-coil region" evidence="9">
    <location>
        <begin position="681"/>
        <end position="715"/>
    </location>
</feature>
<dbReference type="FunFam" id="1.10.510.10:FF:000046">
    <property type="entry name" value="probable serine/threonine-protein kinase WNK9"/>
    <property type="match status" value="1"/>
</dbReference>
<reference evidence="11" key="1">
    <citation type="submission" date="2020-06" db="EMBL/GenBank/DDBJ databases">
        <authorList>
            <person name="Li T."/>
            <person name="Hu X."/>
            <person name="Zhang T."/>
            <person name="Song X."/>
            <person name="Zhang H."/>
            <person name="Dai N."/>
            <person name="Sheng W."/>
            <person name="Hou X."/>
            <person name="Wei L."/>
        </authorList>
    </citation>
    <scope>NUCLEOTIDE SEQUENCE</scope>
    <source>
        <strain evidence="11">3651</strain>
        <tissue evidence="11">Leaf</tissue>
    </source>
</reference>
<dbReference type="PANTHER" id="PTHR13902">
    <property type="entry name" value="SERINE/THREONINE-PROTEIN KINASE WNK WITH NO LYSINE -RELATED"/>
    <property type="match status" value="1"/>
</dbReference>
<keyword evidence="6" id="KW-0067">ATP-binding</keyword>
<protein>
    <recommendedName>
        <fullName evidence="1">non-specific serine/threonine protein kinase</fullName>
        <ecNumber evidence="1">2.7.11.1</ecNumber>
    </recommendedName>
</protein>
<evidence type="ECO:0000256" key="5">
    <source>
        <dbReference type="ARBA" id="ARBA00022777"/>
    </source>
</evidence>
<keyword evidence="2" id="KW-0723">Serine/threonine-protein kinase</keyword>
<dbReference type="EC" id="2.7.11.1" evidence="1"/>
<gene>
    <name evidence="11" type="ORF">Salat_2688600</name>
</gene>
<dbReference type="AlphaFoldDB" id="A0AAE1XQL2"/>
<comment type="catalytic activity">
    <reaction evidence="8">
        <text>L-seryl-[protein] + ATP = O-phospho-L-seryl-[protein] + ADP + H(+)</text>
        <dbReference type="Rhea" id="RHEA:17989"/>
        <dbReference type="Rhea" id="RHEA-COMP:9863"/>
        <dbReference type="Rhea" id="RHEA-COMP:11604"/>
        <dbReference type="ChEBI" id="CHEBI:15378"/>
        <dbReference type="ChEBI" id="CHEBI:29999"/>
        <dbReference type="ChEBI" id="CHEBI:30616"/>
        <dbReference type="ChEBI" id="CHEBI:83421"/>
        <dbReference type="ChEBI" id="CHEBI:456216"/>
        <dbReference type="EC" id="2.7.11.1"/>
    </reaction>
</comment>
<evidence type="ECO:0000256" key="4">
    <source>
        <dbReference type="ARBA" id="ARBA00022741"/>
    </source>
</evidence>
<comment type="caution">
    <text evidence="11">The sequence shown here is derived from an EMBL/GenBank/DDBJ whole genome shotgun (WGS) entry which is preliminary data.</text>
</comment>
<evidence type="ECO:0000256" key="6">
    <source>
        <dbReference type="ARBA" id="ARBA00022840"/>
    </source>
</evidence>
<keyword evidence="3" id="KW-0808">Transferase</keyword>
<dbReference type="Gene3D" id="3.30.200.20">
    <property type="entry name" value="Phosphorylase Kinase, domain 1"/>
    <property type="match status" value="1"/>
</dbReference>
<dbReference type="InterPro" id="IPR008271">
    <property type="entry name" value="Ser/Thr_kinase_AS"/>
</dbReference>
<accession>A0AAE1XQL2</accession>
<keyword evidence="9" id="KW-0175">Coiled coil</keyword>
<dbReference type="SMART" id="SM00220">
    <property type="entry name" value="S_TKc"/>
    <property type="match status" value="1"/>
</dbReference>
<evidence type="ECO:0000313" key="12">
    <source>
        <dbReference type="Proteomes" id="UP001293254"/>
    </source>
</evidence>
<sequence length="726" mass="81436">MPIANVDPESAPCDRHCTVPIAKITNPFPSSLIRRPPMFVLIAGLMNSGAGSGYRHSAIGDGTGSGNRNVNSVGSSGSQCSYNAAPDHEVDYVEKCPRGQYVRYNEVLGKGAFKTVYKAFDQVDGIEVAWNRVKIDEVLQSPQDLEKLYSEVHLVRQLKHENIIKFYDSWIDEKKKTINMITELFTSGSLRQYRKKHRAVDMKAIKNWAQQILRGLEYLHSQIPPVIHRDLKCDNILVNGNQGEVKIGDLGLATILQQPTAKSVIGTPEFMAPELYEEEYDELVDIYSFGMCLLEMLTLDYPYSECKNPAQIFRKVTQGVKPAALGKVASPEVKEFIEKCLAPASQRLSAKELLRDPFLQSEHSKVLVRDLLEIPNEAPRFLSSFICGPHSMDIDQEYSQSRCADSNSGSSCSSVLEIQRVHLNNEFRLKGKKNDDSSISLTLRIADQSGRVRNIHFLFYLDSDTALAVAAEMVEQLDLAEHDVAFIADFIDFLIMKILPNWKPSSCCPSNTERRASGLTLMPDQWETPVAGSPAELVVKQDDACEFHMDPRIFVPVANGHNLYGNSSIASPHVSFALSLCFTTNTGNKLSHGSATSEVLGEDFLRRSVISKGSSAEASERDFRDLYCAECRLRAVENGNLEYPAHRDQLVENSDLIFSDQDTFSKGSPCSTLTLQRRDPEAELKLELDAIETQYQKWFQELVRMKQEAMEATKKRWMTKDKVVVH</sequence>
<dbReference type="InterPro" id="IPR011009">
    <property type="entry name" value="Kinase-like_dom_sf"/>
</dbReference>
<reference evidence="11" key="2">
    <citation type="journal article" date="2024" name="Plant">
        <title>Genomic evolution and insights into agronomic trait innovations of Sesamum species.</title>
        <authorList>
            <person name="Miao H."/>
            <person name="Wang L."/>
            <person name="Qu L."/>
            <person name="Liu H."/>
            <person name="Sun Y."/>
            <person name="Le M."/>
            <person name="Wang Q."/>
            <person name="Wei S."/>
            <person name="Zheng Y."/>
            <person name="Lin W."/>
            <person name="Duan Y."/>
            <person name="Cao H."/>
            <person name="Xiong S."/>
            <person name="Wang X."/>
            <person name="Wei L."/>
            <person name="Li C."/>
            <person name="Ma Q."/>
            <person name="Ju M."/>
            <person name="Zhao R."/>
            <person name="Li G."/>
            <person name="Mu C."/>
            <person name="Tian Q."/>
            <person name="Mei H."/>
            <person name="Zhang T."/>
            <person name="Gao T."/>
            <person name="Zhang H."/>
        </authorList>
    </citation>
    <scope>NUCLEOTIDE SEQUENCE</scope>
    <source>
        <strain evidence="11">3651</strain>
    </source>
</reference>
<dbReference type="Proteomes" id="UP001293254">
    <property type="component" value="Unassembled WGS sequence"/>
</dbReference>
<dbReference type="Pfam" id="PF12202">
    <property type="entry name" value="OSR1_C"/>
    <property type="match status" value="1"/>
</dbReference>
<evidence type="ECO:0000256" key="7">
    <source>
        <dbReference type="ARBA" id="ARBA00047899"/>
    </source>
</evidence>
<dbReference type="GO" id="GO:0005524">
    <property type="term" value="F:ATP binding"/>
    <property type="evidence" value="ECO:0007669"/>
    <property type="project" value="UniProtKB-KW"/>
</dbReference>
<dbReference type="Gene3D" id="1.10.510.10">
    <property type="entry name" value="Transferase(Phosphotransferase) domain 1"/>
    <property type="match status" value="1"/>
</dbReference>
<dbReference type="CDD" id="cd13983">
    <property type="entry name" value="STKc_WNK"/>
    <property type="match status" value="1"/>
</dbReference>
<keyword evidence="4" id="KW-0547">Nucleotide-binding</keyword>
<evidence type="ECO:0000256" key="3">
    <source>
        <dbReference type="ARBA" id="ARBA00022679"/>
    </source>
</evidence>
<dbReference type="PROSITE" id="PS00108">
    <property type="entry name" value="PROTEIN_KINASE_ST"/>
    <property type="match status" value="1"/>
</dbReference>
<dbReference type="EMBL" id="JACGWO010000011">
    <property type="protein sequence ID" value="KAK4415812.1"/>
    <property type="molecule type" value="Genomic_DNA"/>
</dbReference>
<dbReference type="InterPro" id="IPR024678">
    <property type="entry name" value="Kinase_OSR1/WNK_CCT"/>
</dbReference>
<keyword evidence="5 11" id="KW-0418">Kinase</keyword>
<organism evidence="11 12">
    <name type="scientific">Sesamum alatum</name>
    <dbReference type="NCBI Taxonomy" id="300844"/>
    <lineage>
        <taxon>Eukaryota</taxon>
        <taxon>Viridiplantae</taxon>
        <taxon>Streptophyta</taxon>
        <taxon>Embryophyta</taxon>
        <taxon>Tracheophyta</taxon>
        <taxon>Spermatophyta</taxon>
        <taxon>Magnoliopsida</taxon>
        <taxon>eudicotyledons</taxon>
        <taxon>Gunneridae</taxon>
        <taxon>Pentapetalae</taxon>
        <taxon>asterids</taxon>
        <taxon>lamiids</taxon>
        <taxon>Lamiales</taxon>
        <taxon>Pedaliaceae</taxon>
        <taxon>Sesamum</taxon>
    </lineage>
</organism>
<evidence type="ECO:0000259" key="10">
    <source>
        <dbReference type="PROSITE" id="PS50011"/>
    </source>
</evidence>
<name>A0AAE1XQL2_9LAMI</name>
<dbReference type="PROSITE" id="PS50011">
    <property type="entry name" value="PROTEIN_KINASE_DOM"/>
    <property type="match status" value="1"/>
</dbReference>
<dbReference type="GO" id="GO:0004674">
    <property type="term" value="F:protein serine/threonine kinase activity"/>
    <property type="evidence" value="ECO:0007669"/>
    <property type="project" value="UniProtKB-KW"/>
</dbReference>
<evidence type="ECO:0000256" key="1">
    <source>
        <dbReference type="ARBA" id="ARBA00012513"/>
    </source>
</evidence>
<feature type="domain" description="Protein kinase" evidence="10">
    <location>
        <begin position="102"/>
        <end position="359"/>
    </location>
</feature>
<keyword evidence="12" id="KW-1185">Reference proteome</keyword>
<evidence type="ECO:0000256" key="9">
    <source>
        <dbReference type="SAM" id="Coils"/>
    </source>
</evidence>
<dbReference type="InterPro" id="IPR050588">
    <property type="entry name" value="WNK_Ser-Thr_kinase"/>
</dbReference>
<evidence type="ECO:0000256" key="2">
    <source>
        <dbReference type="ARBA" id="ARBA00022527"/>
    </source>
</evidence>